<dbReference type="EMBL" id="CP061813">
    <property type="protein sequence ID" value="QOD61501.1"/>
    <property type="molecule type" value="Genomic_DNA"/>
</dbReference>
<organism evidence="2 3">
    <name type="scientific">Polaribacter haliotis</name>
    <dbReference type="NCBI Taxonomy" id="1888915"/>
    <lineage>
        <taxon>Bacteria</taxon>
        <taxon>Pseudomonadati</taxon>
        <taxon>Bacteroidota</taxon>
        <taxon>Flavobacteriia</taxon>
        <taxon>Flavobacteriales</taxon>
        <taxon>Flavobacteriaceae</taxon>
    </lineage>
</organism>
<dbReference type="Proteomes" id="UP000516764">
    <property type="component" value="Chromosome"/>
</dbReference>
<feature type="transmembrane region" description="Helical" evidence="1">
    <location>
        <begin position="87"/>
        <end position="107"/>
    </location>
</feature>
<dbReference type="GO" id="GO:0016740">
    <property type="term" value="F:transferase activity"/>
    <property type="evidence" value="ECO:0007669"/>
    <property type="project" value="UniProtKB-KW"/>
</dbReference>
<name>A0A7L8AHM3_9FLAO</name>
<keyword evidence="2" id="KW-0808">Transferase</keyword>
<feature type="transmembrane region" description="Helical" evidence="1">
    <location>
        <begin position="144"/>
        <end position="160"/>
    </location>
</feature>
<feature type="transmembrane region" description="Helical" evidence="1">
    <location>
        <begin position="119"/>
        <end position="138"/>
    </location>
</feature>
<dbReference type="RefSeq" id="WP_088353350.1">
    <property type="nucleotide sequence ID" value="NZ_CP061813.1"/>
</dbReference>
<evidence type="ECO:0000256" key="1">
    <source>
        <dbReference type="SAM" id="Phobius"/>
    </source>
</evidence>
<evidence type="ECO:0000313" key="2">
    <source>
        <dbReference type="EMBL" id="QOD61501.1"/>
    </source>
</evidence>
<accession>A0A7L8AHM3</accession>
<feature type="transmembrane region" description="Helical" evidence="1">
    <location>
        <begin position="417"/>
        <end position="437"/>
    </location>
</feature>
<dbReference type="AlphaFoldDB" id="A0A7L8AHM3"/>
<dbReference type="KEGG" id="phal:H9I45_03360"/>
<keyword evidence="1" id="KW-0812">Transmembrane</keyword>
<keyword evidence="1" id="KW-0472">Membrane</keyword>
<feature type="transmembrane region" description="Helical" evidence="1">
    <location>
        <begin position="355"/>
        <end position="380"/>
    </location>
</feature>
<feature type="transmembrane region" description="Helical" evidence="1">
    <location>
        <begin position="12"/>
        <end position="30"/>
    </location>
</feature>
<feature type="transmembrane region" description="Helical" evidence="1">
    <location>
        <begin position="386"/>
        <end position="405"/>
    </location>
</feature>
<keyword evidence="3" id="KW-1185">Reference proteome</keyword>
<sequence>MKNKSKFIKIDVIIISISLLVMLIVLNLPFKAKPFGDITFHKESKNLALFIKGEIDYKEVTITKAPGPIFFYTPVYLLVPKNATDNLYWKFAVVFTFLIVILCMLLIFRIGSSFFSKEIGLLSIILFFLFPIHFYYSLGILAEVPAFFSMTILLFGWTLISNSKQTKKGWTLFIVGSMFLILNRPNTILFIPISAFVVFYTYFKNKEFYRKFGLKIILSLIAIGGLSFTVLQVSKSVTGSKSEKKQEELLYYVAHQGRFEFREEPLDFRFWESDIRPDSKDYQNWIKSTKELNAIVANTPRTYKEVYRDFLINDFLEHPFLFTRQFFVKCFYGQIYIINSIKPEKFNLLFFKGRIGYTIFLFLINIVNIIILLGVFIFLFREKNKIKYWLYFSIIVALLIFHGITYMEPRYLFPSRVAIYLISAAGLYKIGFIRKGITSLSKKVL</sequence>
<keyword evidence="1" id="KW-1133">Transmembrane helix</keyword>
<proteinExistence type="predicted"/>
<evidence type="ECO:0000313" key="3">
    <source>
        <dbReference type="Proteomes" id="UP000516764"/>
    </source>
</evidence>
<feature type="transmembrane region" description="Helical" evidence="1">
    <location>
        <begin position="172"/>
        <end position="200"/>
    </location>
</feature>
<reference evidence="2 3" key="1">
    <citation type="journal article" date="2016" name="Int. J. Syst. Evol. Microbiol.">
        <title>Polaribacter haliotis sp. nov., isolated from the gut of abalone Haliotis discus hannai.</title>
        <authorList>
            <person name="Kim Y.O."/>
            <person name="Park I.S."/>
            <person name="Park S."/>
            <person name="Nam B.H."/>
            <person name="Park J.M."/>
            <person name="Kim D.G."/>
            <person name="Yoon J.H."/>
        </authorList>
    </citation>
    <scope>NUCLEOTIDE SEQUENCE [LARGE SCALE GENOMIC DNA]</scope>
    <source>
        <strain evidence="2 3">KCTC 52418</strain>
    </source>
</reference>
<feature type="transmembrane region" description="Helical" evidence="1">
    <location>
        <begin position="212"/>
        <end position="231"/>
    </location>
</feature>
<protein>
    <submittedName>
        <fullName evidence="2">Glycosyltransferase family 39 protein</fullName>
    </submittedName>
</protein>
<dbReference type="OrthoDB" id="1320601at2"/>
<gene>
    <name evidence="2" type="ORF">H9I45_03360</name>
</gene>